<dbReference type="InterPro" id="IPR029045">
    <property type="entry name" value="ClpP/crotonase-like_dom_sf"/>
</dbReference>
<dbReference type="GO" id="GO:0006635">
    <property type="term" value="P:fatty acid beta-oxidation"/>
    <property type="evidence" value="ECO:0007669"/>
    <property type="project" value="TreeGrafter"/>
</dbReference>
<dbReference type="Pfam" id="PF00378">
    <property type="entry name" value="ECH_1"/>
    <property type="match status" value="1"/>
</dbReference>
<dbReference type="GO" id="GO:0004300">
    <property type="term" value="F:enoyl-CoA hydratase activity"/>
    <property type="evidence" value="ECO:0007669"/>
    <property type="project" value="UniProtKB-EC"/>
</dbReference>
<dbReference type="EMBL" id="SJPJ01000001">
    <property type="protein sequence ID" value="TWT82959.1"/>
    <property type="molecule type" value="Genomic_DNA"/>
</dbReference>
<keyword evidence="2 3" id="KW-0456">Lyase</keyword>
<dbReference type="CDD" id="cd06558">
    <property type="entry name" value="crotonase-like"/>
    <property type="match status" value="1"/>
</dbReference>
<proteinExistence type="inferred from homology"/>
<organism evidence="3 4">
    <name type="scientific">Novipirellula herctigrandis</name>
    <dbReference type="NCBI Taxonomy" id="2527986"/>
    <lineage>
        <taxon>Bacteria</taxon>
        <taxon>Pseudomonadati</taxon>
        <taxon>Planctomycetota</taxon>
        <taxon>Planctomycetia</taxon>
        <taxon>Pirellulales</taxon>
        <taxon>Pirellulaceae</taxon>
        <taxon>Novipirellula</taxon>
    </lineage>
</organism>
<name>A0A5C5Z6B8_9BACT</name>
<dbReference type="InterPro" id="IPR001753">
    <property type="entry name" value="Enoyl-CoA_hydra/iso"/>
</dbReference>
<dbReference type="OrthoDB" id="254175at2"/>
<sequence>MLDYSDINCYDIHFMRQFNDAIDSANDDTEIKVVLLKSASARCFCVGADVKAFLANDTSANKEMIDAARSALAKIEASSKIFIAVIGGHTLGGGLEMVMACDLRFAAEGKYVFGLPEVKLGLMPGNGGSVRLPRLIGASRALRLLVTGDNIGPEEAYRIGLVNELCSCEMIDEEAESYARTLAQGASLAIAAIKRSVFDGRHLSLQDALALEDSLVEPLYNSEDAAEGFLAFKEKREPRYRGR</sequence>
<evidence type="ECO:0000256" key="1">
    <source>
        <dbReference type="ARBA" id="ARBA00005254"/>
    </source>
</evidence>
<dbReference type="PANTHER" id="PTHR11941">
    <property type="entry name" value="ENOYL-COA HYDRATASE-RELATED"/>
    <property type="match status" value="1"/>
</dbReference>
<dbReference type="PANTHER" id="PTHR11941:SF54">
    <property type="entry name" value="ENOYL-COA HYDRATASE, MITOCHONDRIAL"/>
    <property type="match status" value="1"/>
</dbReference>
<comment type="caution">
    <text evidence="3">The sequence shown here is derived from an EMBL/GenBank/DDBJ whole genome shotgun (WGS) entry which is preliminary data.</text>
</comment>
<dbReference type="FunFam" id="1.10.12.10:FF:000001">
    <property type="entry name" value="Probable enoyl-CoA hydratase, mitochondrial"/>
    <property type="match status" value="1"/>
</dbReference>
<accession>A0A5C5Z6B8</accession>
<dbReference type="Proteomes" id="UP000315010">
    <property type="component" value="Unassembled WGS sequence"/>
</dbReference>
<reference evidence="3 4" key="1">
    <citation type="submission" date="2019-02" db="EMBL/GenBank/DDBJ databases">
        <title>Deep-cultivation of Planctomycetes and their phenomic and genomic characterization uncovers novel biology.</title>
        <authorList>
            <person name="Wiegand S."/>
            <person name="Jogler M."/>
            <person name="Boedeker C."/>
            <person name="Pinto D."/>
            <person name="Vollmers J."/>
            <person name="Rivas-Marin E."/>
            <person name="Kohn T."/>
            <person name="Peeters S.H."/>
            <person name="Heuer A."/>
            <person name="Rast P."/>
            <person name="Oberbeckmann S."/>
            <person name="Bunk B."/>
            <person name="Jeske O."/>
            <person name="Meyerdierks A."/>
            <person name="Storesund J.E."/>
            <person name="Kallscheuer N."/>
            <person name="Luecker S."/>
            <person name="Lage O.M."/>
            <person name="Pohl T."/>
            <person name="Merkel B.J."/>
            <person name="Hornburger P."/>
            <person name="Mueller R.-W."/>
            <person name="Bruemmer F."/>
            <person name="Labrenz M."/>
            <person name="Spormann A.M."/>
            <person name="Op Den Camp H."/>
            <person name="Overmann J."/>
            <person name="Amann R."/>
            <person name="Jetten M.S.M."/>
            <person name="Mascher T."/>
            <person name="Medema M.H."/>
            <person name="Devos D.P."/>
            <person name="Kaster A.-K."/>
            <person name="Ovreas L."/>
            <person name="Rohde M."/>
            <person name="Galperin M.Y."/>
            <person name="Jogler C."/>
        </authorList>
    </citation>
    <scope>NUCLEOTIDE SEQUENCE [LARGE SCALE GENOMIC DNA]</scope>
    <source>
        <strain evidence="3 4">CA13</strain>
    </source>
</reference>
<keyword evidence="4" id="KW-1185">Reference proteome</keyword>
<dbReference type="SUPFAM" id="SSF52096">
    <property type="entry name" value="ClpP/crotonase"/>
    <property type="match status" value="1"/>
</dbReference>
<gene>
    <name evidence="3" type="primary">paaF</name>
    <name evidence="3" type="ORF">CA13_44220</name>
</gene>
<dbReference type="AlphaFoldDB" id="A0A5C5Z6B8"/>
<protein>
    <submittedName>
        <fullName evidence="3">2,3-dehydroadipyl-CoA hydratase</fullName>
        <ecNumber evidence="3">4.2.1.17</ecNumber>
    </submittedName>
</protein>
<evidence type="ECO:0000313" key="4">
    <source>
        <dbReference type="Proteomes" id="UP000315010"/>
    </source>
</evidence>
<dbReference type="InterPro" id="IPR014748">
    <property type="entry name" value="Enoyl-CoA_hydra_C"/>
</dbReference>
<dbReference type="Gene3D" id="1.10.12.10">
    <property type="entry name" value="Lyase 2-enoyl-coa Hydratase, Chain A, domain 2"/>
    <property type="match status" value="1"/>
</dbReference>
<dbReference type="EC" id="4.2.1.17" evidence="3"/>
<evidence type="ECO:0000313" key="3">
    <source>
        <dbReference type="EMBL" id="TWT82959.1"/>
    </source>
</evidence>
<comment type="similarity">
    <text evidence="1">Belongs to the enoyl-CoA hydratase/isomerase family.</text>
</comment>
<evidence type="ECO:0000256" key="2">
    <source>
        <dbReference type="ARBA" id="ARBA00023239"/>
    </source>
</evidence>
<dbReference type="Gene3D" id="3.90.226.10">
    <property type="entry name" value="2-enoyl-CoA Hydratase, Chain A, domain 1"/>
    <property type="match status" value="1"/>
</dbReference>